<dbReference type="InterPro" id="IPR051198">
    <property type="entry name" value="BchE-like"/>
</dbReference>
<keyword evidence="2" id="KW-0949">S-adenosyl-L-methionine</keyword>
<keyword evidence="3" id="KW-0479">Metal-binding</keyword>
<keyword evidence="9" id="KW-1185">Reference proteome</keyword>
<feature type="domain" description="B12-binding" evidence="6">
    <location>
        <begin position="1"/>
        <end position="134"/>
    </location>
</feature>
<dbReference type="Gene3D" id="3.40.50.280">
    <property type="entry name" value="Cobalamin-binding domain"/>
    <property type="match status" value="1"/>
</dbReference>
<evidence type="ECO:0000256" key="1">
    <source>
        <dbReference type="ARBA" id="ARBA00001966"/>
    </source>
</evidence>
<dbReference type="PANTHER" id="PTHR43409">
    <property type="entry name" value="ANAEROBIC MAGNESIUM-PROTOPORPHYRIN IX MONOMETHYL ESTER CYCLASE-RELATED"/>
    <property type="match status" value="1"/>
</dbReference>
<dbReference type="AlphaFoldDB" id="A0A1M5PNA3"/>
<dbReference type="InterPro" id="IPR023404">
    <property type="entry name" value="rSAM_horseshoe"/>
</dbReference>
<protein>
    <submittedName>
        <fullName evidence="8">Radical SAM superfamily enzyme YgiQ, UPF0313 family</fullName>
    </submittedName>
</protein>
<dbReference type="GO" id="GO:0003824">
    <property type="term" value="F:catalytic activity"/>
    <property type="evidence" value="ECO:0007669"/>
    <property type="project" value="InterPro"/>
</dbReference>
<keyword evidence="4" id="KW-0408">Iron</keyword>
<dbReference type="Pfam" id="PF04055">
    <property type="entry name" value="Radical_SAM"/>
    <property type="match status" value="1"/>
</dbReference>
<evidence type="ECO:0000313" key="9">
    <source>
        <dbReference type="Proteomes" id="UP000242329"/>
    </source>
</evidence>
<dbReference type="InterPro" id="IPR006638">
    <property type="entry name" value="Elp3/MiaA/NifB-like_rSAM"/>
</dbReference>
<evidence type="ECO:0000259" key="7">
    <source>
        <dbReference type="PROSITE" id="PS51918"/>
    </source>
</evidence>
<dbReference type="GO" id="GO:0051539">
    <property type="term" value="F:4 iron, 4 sulfur cluster binding"/>
    <property type="evidence" value="ECO:0007669"/>
    <property type="project" value="UniProtKB-KW"/>
</dbReference>
<accession>A0A1M5PNA3</accession>
<dbReference type="STRING" id="1123382.SAMN02745221_01521"/>
<dbReference type="PROSITE" id="PS51332">
    <property type="entry name" value="B12_BINDING"/>
    <property type="match status" value="1"/>
</dbReference>
<dbReference type="RefSeq" id="WP_073092336.1">
    <property type="nucleotide sequence ID" value="NZ_FQWY01000024.1"/>
</dbReference>
<feature type="domain" description="Radical SAM core" evidence="7">
    <location>
        <begin position="174"/>
        <end position="403"/>
    </location>
</feature>
<evidence type="ECO:0000256" key="2">
    <source>
        <dbReference type="ARBA" id="ARBA00022691"/>
    </source>
</evidence>
<evidence type="ECO:0000313" key="8">
    <source>
        <dbReference type="EMBL" id="SHH03069.1"/>
    </source>
</evidence>
<proteinExistence type="predicted"/>
<dbReference type="InterPro" id="IPR036724">
    <property type="entry name" value="Cobalamin-bd_sf"/>
</dbReference>
<dbReference type="Pfam" id="PF02310">
    <property type="entry name" value="B12-binding"/>
    <property type="match status" value="1"/>
</dbReference>
<dbReference type="InterPro" id="IPR006158">
    <property type="entry name" value="Cobalamin-bd"/>
</dbReference>
<dbReference type="Proteomes" id="UP000242329">
    <property type="component" value="Unassembled WGS sequence"/>
</dbReference>
<dbReference type="GO" id="GO:0046872">
    <property type="term" value="F:metal ion binding"/>
    <property type="evidence" value="ECO:0007669"/>
    <property type="project" value="UniProtKB-KW"/>
</dbReference>
<evidence type="ECO:0000256" key="4">
    <source>
        <dbReference type="ARBA" id="ARBA00023004"/>
    </source>
</evidence>
<dbReference type="GO" id="GO:0005829">
    <property type="term" value="C:cytosol"/>
    <property type="evidence" value="ECO:0007669"/>
    <property type="project" value="TreeGrafter"/>
</dbReference>
<gene>
    <name evidence="8" type="ORF">SAMN02745221_01521</name>
</gene>
<evidence type="ECO:0000259" key="6">
    <source>
        <dbReference type="PROSITE" id="PS51332"/>
    </source>
</evidence>
<dbReference type="SFLD" id="SFLDG01082">
    <property type="entry name" value="B12-binding_domain_containing"/>
    <property type="match status" value="1"/>
</dbReference>
<comment type="cofactor">
    <cofactor evidence="1">
        <name>[4Fe-4S] cluster</name>
        <dbReference type="ChEBI" id="CHEBI:49883"/>
    </cofactor>
</comment>
<dbReference type="InterPro" id="IPR007197">
    <property type="entry name" value="rSAM"/>
</dbReference>
<dbReference type="OrthoDB" id="9801424at2"/>
<dbReference type="SFLD" id="SFLDS00029">
    <property type="entry name" value="Radical_SAM"/>
    <property type="match status" value="1"/>
</dbReference>
<dbReference type="Gene3D" id="3.80.30.20">
    <property type="entry name" value="tm_1862 like domain"/>
    <property type="match status" value="1"/>
</dbReference>
<dbReference type="InterPro" id="IPR058240">
    <property type="entry name" value="rSAM_sf"/>
</dbReference>
<dbReference type="EMBL" id="FQWY01000024">
    <property type="protein sequence ID" value="SHH03069.1"/>
    <property type="molecule type" value="Genomic_DNA"/>
</dbReference>
<reference evidence="9" key="1">
    <citation type="submission" date="2016-11" db="EMBL/GenBank/DDBJ databases">
        <authorList>
            <person name="Varghese N."/>
            <person name="Submissions S."/>
        </authorList>
    </citation>
    <scope>NUCLEOTIDE SEQUENCE [LARGE SCALE GENOMIC DNA]</scope>
    <source>
        <strain evidence="9">DSM 11003</strain>
    </source>
</reference>
<dbReference type="SFLD" id="SFLDG01123">
    <property type="entry name" value="methyltransferase_(Class_B)"/>
    <property type="match status" value="1"/>
</dbReference>
<evidence type="ECO:0000256" key="3">
    <source>
        <dbReference type="ARBA" id="ARBA00022723"/>
    </source>
</evidence>
<dbReference type="GO" id="GO:0031419">
    <property type="term" value="F:cobalamin binding"/>
    <property type="evidence" value="ECO:0007669"/>
    <property type="project" value="InterPro"/>
</dbReference>
<dbReference type="PANTHER" id="PTHR43409:SF16">
    <property type="entry name" value="SLR0320 PROTEIN"/>
    <property type="match status" value="1"/>
</dbReference>
<dbReference type="InterPro" id="IPR025288">
    <property type="entry name" value="DUF4080"/>
</dbReference>
<name>A0A1M5PNA3_9FIRM</name>
<dbReference type="Pfam" id="PF13311">
    <property type="entry name" value="DUF4080"/>
    <property type="match status" value="1"/>
</dbReference>
<dbReference type="CDD" id="cd02068">
    <property type="entry name" value="radical_SAM_B12_BD"/>
    <property type="match status" value="1"/>
</dbReference>
<dbReference type="PROSITE" id="PS51918">
    <property type="entry name" value="RADICAL_SAM"/>
    <property type="match status" value="1"/>
</dbReference>
<dbReference type="InterPro" id="IPR034466">
    <property type="entry name" value="Methyltransferase_Class_B"/>
</dbReference>
<keyword evidence="5" id="KW-0411">Iron-sulfur</keyword>
<dbReference type="CDD" id="cd01335">
    <property type="entry name" value="Radical_SAM"/>
    <property type="match status" value="1"/>
</dbReference>
<evidence type="ECO:0000256" key="5">
    <source>
        <dbReference type="ARBA" id="ARBA00023014"/>
    </source>
</evidence>
<dbReference type="SMART" id="SM00729">
    <property type="entry name" value="Elp3"/>
    <property type="match status" value="1"/>
</dbReference>
<dbReference type="SUPFAM" id="SSF52242">
    <property type="entry name" value="Cobalamin (vitamin B12)-binding domain"/>
    <property type="match status" value="1"/>
</dbReference>
<dbReference type="SUPFAM" id="SSF102114">
    <property type="entry name" value="Radical SAM enzymes"/>
    <property type="match status" value="1"/>
</dbReference>
<organism evidence="8 9">
    <name type="scientific">Thermosyntropha lipolytica DSM 11003</name>
    <dbReference type="NCBI Taxonomy" id="1123382"/>
    <lineage>
        <taxon>Bacteria</taxon>
        <taxon>Bacillati</taxon>
        <taxon>Bacillota</taxon>
        <taxon>Clostridia</taxon>
        <taxon>Eubacteriales</taxon>
        <taxon>Syntrophomonadaceae</taxon>
        <taxon>Thermosyntropha</taxon>
    </lineage>
</organism>
<sequence length="580" mass="68085">MKVLLTTLNAKYIHSSLALAYLKSYCAKGPFAVEIKEYSINENLEKIMMDIFDKKPDVLAFSCYIWNIEPILQLVSDFKKVAPDTIIILGGPEVSFDSEQLLSQYEDIDIIIRGEGEITLKEVLEAIYSRQDLKGIKGITYRWQDKIYQNPDRELIKNLDIIPNPYSEENLKGYYRNKIVYYETSRGCPFNCSYCLSSTIKGVRYFSLPRVKKDLLLFMQNKVPEVKFVDRTFNCHEKRAREIMEFIVENNLATRFHLEIGAELLSEEMLDFLKKVPRGMFAFEIGVQSVHDHVLRAVNRPGNWEEMKGKIRKLIAYGNIHIHLDLIAGLPGENYSLFQHSFNEVYNLYPDVIQLGFLKLLKGSPIRTQSREHGYKFNFRPPYQVLENNYLSFAEIVKLKRIEELLELYYNSGSFKNTLRYLVKEVYEDKPFTLWEEFALFWEDRGYFAMAHKKETLYGLLRSFIEKEKGFLAEQAAEILKYDYFLNHRAYMLPPDFTSHNPQGISEMVYELIRDSSFIDRYLPDWSGKSPREIRRYVHLEYLPAWVIDKKAGDKLTPILFVYNQVSKKAERVIDIGKIM</sequence>